<gene>
    <name evidence="2" type="ORF">ACFSJU_17050</name>
</gene>
<dbReference type="PROSITE" id="PS51257">
    <property type="entry name" value="PROKAR_LIPOPROTEIN"/>
    <property type="match status" value="1"/>
</dbReference>
<evidence type="ECO:0000256" key="1">
    <source>
        <dbReference type="ARBA" id="ARBA00022801"/>
    </source>
</evidence>
<dbReference type="InterPro" id="IPR008928">
    <property type="entry name" value="6-hairpin_glycosidase_sf"/>
</dbReference>
<evidence type="ECO:0000313" key="3">
    <source>
        <dbReference type="Proteomes" id="UP001597387"/>
    </source>
</evidence>
<proteinExistence type="predicted"/>
<comment type="caution">
    <text evidence="2">The sequence shown here is derived from an EMBL/GenBank/DDBJ whole genome shotgun (WGS) entry which is preliminary data.</text>
</comment>
<dbReference type="InterPro" id="IPR012341">
    <property type="entry name" value="6hp_glycosidase-like_sf"/>
</dbReference>
<dbReference type="EMBL" id="JBHUHZ010000003">
    <property type="protein sequence ID" value="MFD2164119.1"/>
    <property type="molecule type" value="Genomic_DNA"/>
</dbReference>
<reference evidence="3" key="1">
    <citation type="journal article" date="2019" name="Int. J. Syst. Evol. Microbiol.">
        <title>The Global Catalogue of Microorganisms (GCM) 10K type strain sequencing project: providing services to taxonomists for standard genome sequencing and annotation.</title>
        <authorList>
            <consortium name="The Broad Institute Genomics Platform"/>
            <consortium name="The Broad Institute Genome Sequencing Center for Infectious Disease"/>
            <person name="Wu L."/>
            <person name="Ma J."/>
        </authorList>
    </citation>
    <scope>NUCLEOTIDE SEQUENCE [LARGE SCALE GENOMIC DNA]</scope>
    <source>
        <strain evidence="3">KCTC 42217</strain>
    </source>
</reference>
<dbReference type="Gene3D" id="1.50.10.10">
    <property type="match status" value="1"/>
</dbReference>
<name>A0ABW4ZPR0_9SPHI</name>
<dbReference type="Proteomes" id="UP001597387">
    <property type="component" value="Unassembled WGS sequence"/>
</dbReference>
<accession>A0ABW4ZPR0</accession>
<dbReference type="PANTHER" id="PTHR33886:SF8">
    <property type="entry name" value="UNSATURATED RHAMNOGALACTURONAN HYDROLASE (EUROFUNG)"/>
    <property type="match status" value="1"/>
</dbReference>
<dbReference type="InterPro" id="IPR010905">
    <property type="entry name" value="Glyco_hydro_88"/>
</dbReference>
<dbReference type="GO" id="GO:0016787">
    <property type="term" value="F:hydrolase activity"/>
    <property type="evidence" value="ECO:0007669"/>
    <property type="project" value="UniProtKB-KW"/>
</dbReference>
<sequence>MRQYFFIIACSFAACTTPLKKLESQQSPYSQKMVETRAMKSFYTNRSEQELAKAHWDYVPGLVAISVLKAWEQYPAKEEYYRLVKAYADYCLQGGDTVSVGKSNIDDLAAGKIFFTLYNTELKKGNTADARRYKNCADFLRNKLKYNHSRIDRSKPGAGGFFHKAQYPNQMWLDGLYMGPALYAQWQYNFGQEKGIEDNRQSWDDIALQFKTIHQYTYDSQKQLNYHAWSADPADENSFWAKKGGPFKGTSPEFWGRGMGWYFAALVDVIELMPKDHPDYKILTGNLNQVAAGLARYQDNSGSWYQLLQYDSSKKADGKGDEIAGEVHNKCDKSNYLESSASSMFTYAYLKGIRLGVLNEKTFLPVAEKAYRGLLNNFIREEQNGQLSIIQSCASAGLGPAKDRSRTGTVNYYLCGKDVTVTQNEGKAIGPFILASLEYERRTK</sequence>
<protein>
    <submittedName>
        <fullName evidence="2">Glycoside hydrolase family 105 protein</fullName>
    </submittedName>
</protein>
<dbReference type="PANTHER" id="PTHR33886">
    <property type="entry name" value="UNSATURATED RHAMNOGALACTURONAN HYDROLASE (EUROFUNG)"/>
    <property type="match status" value="1"/>
</dbReference>
<evidence type="ECO:0000313" key="2">
    <source>
        <dbReference type="EMBL" id="MFD2164119.1"/>
    </source>
</evidence>
<organism evidence="2 3">
    <name type="scientific">Paradesertivirga mongoliensis</name>
    <dbReference type="NCBI Taxonomy" id="2100740"/>
    <lineage>
        <taxon>Bacteria</taxon>
        <taxon>Pseudomonadati</taxon>
        <taxon>Bacteroidota</taxon>
        <taxon>Sphingobacteriia</taxon>
        <taxon>Sphingobacteriales</taxon>
        <taxon>Sphingobacteriaceae</taxon>
        <taxon>Paradesertivirga</taxon>
    </lineage>
</organism>
<dbReference type="RefSeq" id="WP_255904529.1">
    <property type="nucleotide sequence ID" value="NZ_JAFMZO010000004.1"/>
</dbReference>
<keyword evidence="3" id="KW-1185">Reference proteome</keyword>
<dbReference type="Pfam" id="PF07470">
    <property type="entry name" value="Glyco_hydro_88"/>
    <property type="match status" value="2"/>
</dbReference>
<dbReference type="InterPro" id="IPR052043">
    <property type="entry name" value="PolySaccharide_Degr_Enz"/>
</dbReference>
<keyword evidence="1 2" id="KW-0378">Hydrolase</keyword>
<dbReference type="SUPFAM" id="SSF48208">
    <property type="entry name" value="Six-hairpin glycosidases"/>
    <property type="match status" value="1"/>
</dbReference>